<accession>A0A7J8BQI7</accession>
<proteinExistence type="predicted"/>
<comment type="caution">
    <text evidence="2">The sequence shown here is derived from an EMBL/GenBank/DDBJ whole genome shotgun (WGS) entry which is preliminary data.</text>
</comment>
<evidence type="ECO:0000313" key="2">
    <source>
        <dbReference type="EMBL" id="KAF6401018.1"/>
    </source>
</evidence>
<dbReference type="EMBL" id="JACASE010000016">
    <property type="protein sequence ID" value="KAF6401018.1"/>
    <property type="molecule type" value="Genomic_DNA"/>
</dbReference>
<protein>
    <submittedName>
        <fullName evidence="2">Fibroblast growth factor 2</fullName>
    </submittedName>
</protein>
<dbReference type="Proteomes" id="UP000593571">
    <property type="component" value="Unassembled WGS sequence"/>
</dbReference>
<keyword evidence="3" id="KW-1185">Reference proteome</keyword>
<sequence length="105" mass="11715">MSCPWAPMPPRARSHDRGLTGFEAECRFLRDARPLSNRSVQEENMLREGVGTVHGVRHPRGVSEDTAPPAPRRNVLRTSVSFLNDWSLITTILTAQGNTPVGTWH</sequence>
<name>A0A7J8BQI7_ROUAE</name>
<evidence type="ECO:0000256" key="1">
    <source>
        <dbReference type="SAM" id="MobiDB-lite"/>
    </source>
</evidence>
<organism evidence="2 3">
    <name type="scientific">Rousettus aegyptiacus</name>
    <name type="common">Egyptian fruit bat</name>
    <name type="synonym">Pteropus aegyptiacus</name>
    <dbReference type="NCBI Taxonomy" id="9407"/>
    <lineage>
        <taxon>Eukaryota</taxon>
        <taxon>Metazoa</taxon>
        <taxon>Chordata</taxon>
        <taxon>Craniata</taxon>
        <taxon>Vertebrata</taxon>
        <taxon>Euteleostomi</taxon>
        <taxon>Mammalia</taxon>
        <taxon>Eutheria</taxon>
        <taxon>Laurasiatheria</taxon>
        <taxon>Chiroptera</taxon>
        <taxon>Yinpterochiroptera</taxon>
        <taxon>Pteropodoidea</taxon>
        <taxon>Pteropodidae</taxon>
        <taxon>Rousettinae</taxon>
        <taxon>Rousettus</taxon>
    </lineage>
</organism>
<evidence type="ECO:0000313" key="3">
    <source>
        <dbReference type="Proteomes" id="UP000593571"/>
    </source>
</evidence>
<gene>
    <name evidence="2" type="ORF">HJG63_005122</name>
</gene>
<feature type="region of interest" description="Disordered" evidence="1">
    <location>
        <begin position="39"/>
        <end position="72"/>
    </location>
</feature>
<dbReference type="AlphaFoldDB" id="A0A7J8BQI7"/>
<reference evidence="2 3" key="1">
    <citation type="journal article" date="2020" name="Nature">
        <title>Six reference-quality genomes reveal evolution of bat adaptations.</title>
        <authorList>
            <person name="Jebb D."/>
            <person name="Huang Z."/>
            <person name="Pippel M."/>
            <person name="Hughes G.M."/>
            <person name="Lavrichenko K."/>
            <person name="Devanna P."/>
            <person name="Winkler S."/>
            <person name="Jermiin L.S."/>
            <person name="Skirmuntt E.C."/>
            <person name="Katzourakis A."/>
            <person name="Burkitt-Gray L."/>
            <person name="Ray D.A."/>
            <person name="Sullivan K.A.M."/>
            <person name="Roscito J.G."/>
            <person name="Kirilenko B.M."/>
            <person name="Davalos L.M."/>
            <person name="Corthals A.P."/>
            <person name="Power M.L."/>
            <person name="Jones G."/>
            <person name="Ransome R.D."/>
            <person name="Dechmann D.K.N."/>
            <person name="Locatelli A.G."/>
            <person name="Puechmaille S.J."/>
            <person name="Fedrigo O."/>
            <person name="Jarvis E.D."/>
            <person name="Hiller M."/>
            <person name="Vernes S.C."/>
            <person name="Myers E.W."/>
            <person name="Teeling E.C."/>
        </authorList>
    </citation>
    <scope>NUCLEOTIDE SEQUENCE [LARGE SCALE GENOMIC DNA]</scope>
    <source>
        <strain evidence="2">MRouAeg1</strain>
        <tissue evidence="2">Muscle</tissue>
    </source>
</reference>